<dbReference type="EMBL" id="JAOB01000069">
    <property type="protein sequence ID" value="EUA23504.1"/>
    <property type="molecule type" value="Genomic_DNA"/>
</dbReference>
<organism evidence="1">
    <name type="scientific">Mycobacterium xenopi 4042</name>
    <dbReference type="NCBI Taxonomy" id="1299334"/>
    <lineage>
        <taxon>Bacteria</taxon>
        <taxon>Bacillati</taxon>
        <taxon>Actinomycetota</taxon>
        <taxon>Actinomycetes</taxon>
        <taxon>Mycobacteriales</taxon>
        <taxon>Mycobacteriaceae</taxon>
        <taxon>Mycobacterium</taxon>
    </lineage>
</organism>
<protein>
    <submittedName>
        <fullName evidence="1">Uncharacterized protein</fullName>
    </submittedName>
</protein>
<gene>
    <name evidence="1" type="ORF">I553_5093</name>
</gene>
<dbReference type="AlphaFoldDB" id="X7ZW55"/>
<evidence type="ECO:0000313" key="1">
    <source>
        <dbReference type="EMBL" id="EUA23504.1"/>
    </source>
</evidence>
<accession>X7ZW55</accession>
<comment type="caution">
    <text evidence="1">The sequence shown here is derived from an EMBL/GenBank/DDBJ whole genome shotgun (WGS) entry which is preliminary data.</text>
</comment>
<proteinExistence type="predicted"/>
<sequence length="73" mass="7919">MDAWPRTGWLGADGGRHGGALVLTSLTRLSTYAPLGYEHEMGLPWPARNARHKLKTLVPAHSVRANSAITTPM</sequence>
<reference evidence="1" key="1">
    <citation type="submission" date="2014-01" db="EMBL/GenBank/DDBJ databases">
        <authorList>
            <person name="Brown-Elliot B."/>
            <person name="Wallace R."/>
            <person name="Lenaerts A."/>
            <person name="Ordway D."/>
            <person name="DeGroote M.A."/>
            <person name="Parker T."/>
            <person name="Sizemore C."/>
            <person name="Tallon L.J."/>
            <person name="Sadzewicz L.K."/>
            <person name="Sengamalay N."/>
            <person name="Fraser C.M."/>
            <person name="Hine E."/>
            <person name="Shefchek K.A."/>
            <person name="Das S.P."/>
            <person name="Tettelin H."/>
        </authorList>
    </citation>
    <scope>NUCLEOTIDE SEQUENCE [LARGE SCALE GENOMIC DNA]</scope>
    <source>
        <strain evidence="1">4042</strain>
    </source>
</reference>
<name>X7ZW55_MYCXE</name>